<feature type="signal peptide" evidence="1">
    <location>
        <begin position="1"/>
        <end position="23"/>
    </location>
</feature>
<reference evidence="2" key="1">
    <citation type="submission" date="2021-01" db="EMBL/GenBank/DDBJ databases">
        <authorList>
            <person name="Corre E."/>
            <person name="Pelletier E."/>
            <person name="Niang G."/>
            <person name="Scheremetjew M."/>
            <person name="Finn R."/>
            <person name="Kale V."/>
            <person name="Holt S."/>
            <person name="Cochrane G."/>
            <person name="Meng A."/>
            <person name="Brown T."/>
            <person name="Cohen L."/>
        </authorList>
    </citation>
    <scope>NUCLEOTIDE SEQUENCE</scope>
    <source>
        <strain evidence="2">GSO104</strain>
    </source>
</reference>
<gene>
    <name evidence="2" type="ORF">DBRI00130_LOCUS32160</name>
</gene>
<evidence type="ECO:0000256" key="1">
    <source>
        <dbReference type="SAM" id="SignalP"/>
    </source>
</evidence>
<dbReference type="EMBL" id="HBNS01041318">
    <property type="protein sequence ID" value="CAE4639921.1"/>
    <property type="molecule type" value="Transcribed_RNA"/>
</dbReference>
<sequence length="261" mass="29166">MAASVITCVIFVFATIVTTTADATTLLALTISPFPPSGQSIRLRASSQSPTGNVPLTATTDVTFVEKQSRHTHHAQSQQYNEILSCKKQQMQQQRNMNRLQYTLLMSSSSSDEIEKASIKDKNEINEHQQQKEQEELPIFDSLENVLNRARKRNRLPFLLGRLTSPIQIPSFPSTSFSLTSVIVISPLDLLLVVTSIFLIDAKGFGIGYMTGKATVKLLQQSPFLPNEFLQRNLLPSNVGQANLYQLWPVILAILFDQLLF</sequence>
<proteinExistence type="predicted"/>
<keyword evidence="1" id="KW-0732">Signal</keyword>
<feature type="chain" id="PRO_5031504753" evidence="1">
    <location>
        <begin position="24"/>
        <end position="261"/>
    </location>
</feature>
<dbReference type="AlphaFoldDB" id="A0A7S4SAQ1"/>
<organism evidence="2">
    <name type="scientific">Ditylum brightwellii</name>
    <dbReference type="NCBI Taxonomy" id="49249"/>
    <lineage>
        <taxon>Eukaryota</taxon>
        <taxon>Sar</taxon>
        <taxon>Stramenopiles</taxon>
        <taxon>Ochrophyta</taxon>
        <taxon>Bacillariophyta</taxon>
        <taxon>Mediophyceae</taxon>
        <taxon>Lithodesmiophycidae</taxon>
        <taxon>Lithodesmiales</taxon>
        <taxon>Lithodesmiaceae</taxon>
        <taxon>Ditylum</taxon>
    </lineage>
</organism>
<protein>
    <submittedName>
        <fullName evidence="2">Uncharacterized protein</fullName>
    </submittedName>
</protein>
<evidence type="ECO:0000313" key="2">
    <source>
        <dbReference type="EMBL" id="CAE4639921.1"/>
    </source>
</evidence>
<name>A0A7S4SAQ1_9STRA</name>
<accession>A0A7S4SAQ1</accession>